<comment type="caution">
    <text evidence="1">The sequence shown here is derived from an EMBL/GenBank/DDBJ whole genome shotgun (WGS) entry which is preliminary data.</text>
</comment>
<dbReference type="Pfam" id="PF05521">
    <property type="entry name" value="Phage_HCP"/>
    <property type="match status" value="1"/>
</dbReference>
<dbReference type="EMBL" id="JBEHHI010000002">
    <property type="protein sequence ID" value="MEX5729284.1"/>
    <property type="molecule type" value="Genomic_DNA"/>
</dbReference>
<dbReference type="Gene3D" id="2.40.10.270">
    <property type="entry name" value="Bacteriophage SPP1 head-tail adaptor protein"/>
    <property type="match status" value="1"/>
</dbReference>
<name>A0ABV3XVC6_9RHOB</name>
<proteinExistence type="predicted"/>
<dbReference type="Proteomes" id="UP001560019">
    <property type="component" value="Unassembled WGS sequence"/>
</dbReference>
<protein>
    <submittedName>
        <fullName evidence="1">SPP1 family predicted phage head-tail adaptor</fullName>
    </submittedName>
</protein>
<dbReference type="InterPro" id="IPR008767">
    <property type="entry name" value="Phage_SPP1_head-tail_adaptor"/>
</dbReference>
<organism evidence="1 2">
    <name type="scientific">Rhodovulum iodosum</name>
    <dbReference type="NCBI Taxonomy" id="68291"/>
    <lineage>
        <taxon>Bacteria</taxon>
        <taxon>Pseudomonadati</taxon>
        <taxon>Pseudomonadota</taxon>
        <taxon>Alphaproteobacteria</taxon>
        <taxon>Rhodobacterales</taxon>
        <taxon>Paracoccaceae</taxon>
        <taxon>Rhodovulum</taxon>
    </lineage>
</organism>
<keyword evidence="2" id="KW-1185">Reference proteome</keyword>
<sequence>MSPPVLGRKLVLEAPERVADGAGGYAETWVARGTLWAEVTPRTGGERSGEETALARVPHRIVVRGAPEGAPSRPVAGQRFREGGRLFFIRAVAEADRRGRYLTCFAEEEVAS</sequence>
<evidence type="ECO:0000313" key="2">
    <source>
        <dbReference type="Proteomes" id="UP001560019"/>
    </source>
</evidence>
<gene>
    <name evidence="1" type="ORF">Ga0609869_002637</name>
</gene>
<reference evidence="1 2" key="1">
    <citation type="submission" date="2024-06" db="EMBL/GenBank/DDBJ databases">
        <title>Genome of Rhodovulum iodosum, a marine photoferrotroph.</title>
        <authorList>
            <person name="Bianchini G."/>
            <person name="Nikeleit V."/>
            <person name="Kappler A."/>
            <person name="Bryce C."/>
            <person name="Sanchez-Baracaldo P."/>
        </authorList>
    </citation>
    <scope>NUCLEOTIDE SEQUENCE [LARGE SCALE GENOMIC DNA]</scope>
    <source>
        <strain evidence="1 2">UT/N1</strain>
    </source>
</reference>
<dbReference type="InterPro" id="IPR038666">
    <property type="entry name" value="SSP1_head-tail_sf"/>
</dbReference>
<evidence type="ECO:0000313" key="1">
    <source>
        <dbReference type="EMBL" id="MEX5729284.1"/>
    </source>
</evidence>
<accession>A0ABV3XVC6</accession>
<dbReference type="RefSeq" id="WP_125405069.1">
    <property type="nucleotide sequence ID" value="NZ_JBEHHI010000002.1"/>
</dbReference>